<dbReference type="AlphaFoldDB" id="A0ABD1ILQ4"/>
<feature type="region of interest" description="Disordered" evidence="1">
    <location>
        <begin position="104"/>
        <end position="123"/>
    </location>
</feature>
<name>A0ABD1ILQ4_SALDI</name>
<dbReference type="Pfam" id="PF05678">
    <property type="entry name" value="VQ"/>
    <property type="match status" value="1"/>
</dbReference>
<evidence type="ECO:0000313" key="3">
    <source>
        <dbReference type="EMBL" id="KAL1569632.1"/>
    </source>
</evidence>
<dbReference type="InterPro" id="IPR008889">
    <property type="entry name" value="VQ"/>
</dbReference>
<dbReference type="Proteomes" id="UP001567538">
    <property type="component" value="Unassembled WGS sequence"/>
</dbReference>
<dbReference type="PANTHER" id="PTHR33179">
    <property type="entry name" value="VQ MOTIF-CONTAINING PROTEIN"/>
    <property type="match status" value="1"/>
</dbReference>
<feature type="region of interest" description="Disordered" evidence="1">
    <location>
        <begin position="334"/>
        <end position="355"/>
    </location>
</feature>
<keyword evidence="4" id="KW-1185">Reference proteome</keyword>
<gene>
    <name evidence="3" type="ORF">AAHA92_01091</name>
</gene>
<evidence type="ECO:0000259" key="2">
    <source>
        <dbReference type="Pfam" id="PF05678"/>
    </source>
</evidence>
<reference evidence="3 4" key="1">
    <citation type="submission" date="2024-06" db="EMBL/GenBank/DDBJ databases">
        <title>A chromosome level genome sequence of Diviner's sage (Salvia divinorum).</title>
        <authorList>
            <person name="Ford S.A."/>
            <person name="Ro D.-K."/>
            <person name="Ness R.W."/>
            <person name="Phillips M.A."/>
        </authorList>
    </citation>
    <scope>NUCLEOTIDE SEQUENCE [LARGE SCALE GENOMIC DNA]</scope>
    <source>
        <strain evidence="3">SAF-2024a</strain>
        <tissue evidence="3">Leaf</tissue>
    </source>
</reference>
<dbReference type="PANTHER" id="PTHR33179:SF4">
    <property type="entry name" value="VQ MOTIF-CONTAINING PROTEIN"/>
    <property type="match status" value="1"/>
</dbReference>
<comment type="caution">
    <text evidence="3">The sequence shown here is derived from an EMBL/GenBank/DDBJ whole genome shotgun (WGS) entry which is preliminary data.</text>
</comment>
<feature type="domain" description="VQ" evidence="2">
    <location>
        <begin position="120"/>
        <end position="147"/>
    </location>
</feature>
<feature type="compositionally biased region" description="Basic residues" evidence="1">
    <location>
        <begin position="110"/>
        <end position="119"/>
    </location>
</feature>
<evidence type="ECO:0000313" key="4">
    <source>
        <dbReference type="Proteomes" id="UP001567538"/>
    </source>
</evidence>
<dbReference type="EMBL" id="JBEAFC010000001">
    <property type="protein sequence ID" value="KAL1569632.1"/>
    <property type="molecule type" value="Genomic_DNA"/>
</dbReference>
<organism evidence="3 4">
    <name type="scientific">Salvia divinorum</name>
    <name type="common">Maria pastora</name>
    <name type="synonym">Diviner's sage</name>
    <dbReference type="NCBI Taxonomy" id="28513"/>
    <lineage>
        <taxon>Eukaryota</taxon>
        <taxon>Viridiplantae</taxon>
        <taxon>Streptophyta</taxon>
        <taxon>Embryophyta</taxon>
        <taxon>Tracheophyta</taxon>
        <taxon>Spermatophyta</taxon>
        <taxon>Magnoliopsida</taxon>
        <taxon>eudicotyledons</taxon>
        <taxon>Gunneridae</taxon>
        <taxon>Pentapetalae</taxon>
        <taxon>asterids</taxon>
        <taxon>lamiids</taxon>
        <taxon>Lamiales</taxon>
        <taxon>Lamiaceae</taxon>
        <taxon>Nepetoideae</taxon>
        <taxon>Mentheae</taxon>
        <taxon>Salviinae</taxon>
        <taxon>Salvia</taxon>
        <taxon>Salvia subgen. Calosphace</taxon>
    </lineage>
</organism>
<accession>A0ABD1ILQ4</accession>
<sequence length="366" mass="39531">MDSANSGSLQSSSGGDEEYDSRAVDSVFMSGNNAAPQFLEPLPGYLHLHQNPSPLLLNSSNPSWPLGSNPNSIGPHSMFPGAVPHSMFLENSPSASPINNTTLVQQATRNPKKRSRASRRAPTTVLTTDTTNFRAMVQEFTGIPAPPFNTSSFPRSRLDFFGSRSTPAANSAQPPPYLRRPFAQKVHPPHPFFSSSPATTNTATSTSINYRLPNLFNIPNQNQNQNILTSLLQSNPKFPFSTTSVAVSKAQNSFEIIQNDDQFGISHHNQVSETLSGLPSLIPSDHNHNHNHTGGASNVAKWGTDKSDLRHLDSGSYDFERSEIGGKISNFSASSTSGLHGEKSPENNAAATRGEGMVESWICSSE</sequence>
<protein>
    <recommendedName>
        <fullName evidence="2">VQ domain-containing protein</fullName>
    </recommendedName>
</protein>
<evidence type="ECO:0000256" key="1">
    <source>
        <dbReference type="SAM" id="MobiDB-lite"/>
    </source>
</evidence>
<dbReference type="InterPro" id="IPR039609">
    <property type="entry name" value="VQ_15/22"/>
</dbReference>
<proteinExistence type="predicted"/>